<protein>
    <recommendedName>
        <fullName evidence="3 9">Urocanate hydratase</fullName>
        <shortName evidence="9">Urocanase</shortName>
        <ecNumber evidence="3 9">4.2.1.49</ecNumber>
    </recommendedName>
    <alternativeName>
        <fullName evidence="7 9">Imidazolonepropionate hydrolase</fullName>
    </alternativeName>
</protein>
<comment type="pathway">
    <text evidence="1 9">Amino-acid degradation; L-histidine degradation into L-glutamate; N-formimidoyl-L-glutamate from L-histidine: step 2/3.</text>
</comment>
<evidence type="ECO:0000259" key="11">
    <source>
        <dbReference type="Pfam" id="PF17391"/>
    </source>
</evidence>
<feature type="domain" description="Urocanase C-terminal" evidence="12">
    <location>
        <begin position="352"/>
        <end position="546"/>
    </location>
</feature>
<keyword evidence="4 9" id="KW-0369">Histidine metabolism</keyword>
<dbReference type="InterPro" id="IPR023637">
    <property type="entry name" value="Urocanase-like"/>
</dbReference>
<evidence type="ECO:0000259" key="10">
    <source>
        <dbReference type="Pfam" id="PF01175"/>
    </source>
</evidence>
<dbReference type="EC" id="4.2.1.49" evidence="3 9"/>
<dbReference type="InterPro" id="IPR055351">
    <property type="entry name" value="Urocanase"/>
</dbReference>
<proteinExistence type="inferred from homology"/>
<keyword evidence="5 9" id="KW-0520">NAD</keyword>
<organism evidence="13 14">
    <name type="scientific">Idiomarina piscisalsi</name>
    <dbReference type="NCBI Taxonomy" id="1096243"/>
    <lineage>
        <taxon>Bacteria</taxon>
        <taxon>Pseudomonadati</taxon>
        <taxon>Pseudomonadota</taxon>
        <taxon>Gammaproteobacteria</taxon>
        <taxon>Alteromonadales</taxon>
        <taxon>Idiomarinaceae</taxon>
        <taxon>Idiomarina</taxon>
    </lineage>
</organism>
<evidence type="ECO:0000256" key="4">
    <source>
        <dbReference type="ARBA" id="ARBA00022808"/>
    </source>
</evidence>
<dbReference type="PANTHER" id="PTHR12216:SF4">
    <property type="entry name" value="UROCANATE HYDRATASE"/>
    <property type="match status" value="1"/>
</dbReference>
<feature type="binding site" evidence="9">
    <location>
        <position position="202"/>
    </location>
    <ligand>
        <name>NAD(+)</name>
        <dbReference type="ChEBI" id="CHEBI:57540"/>
    </ligand>
</feature>
<dbReference type="InterPro" id="IPR035400">
    <property type="entry name" value="Urocanase_N"/>
</dbReference>
<evidence type="ECO:0000256" key="1">
    <source>
        <dbReference type="ARBA" id="ARBA00004794"/>
    </source>
</evidence>
<dbReference type="NCBIfam" id="TIGR01228">
    <property type="entry name" value="hutU"/>
    <property type="match status" value="1"/>
</dbReference>
<dbReference type="Pfam" id="PF17392">
    <property type="entry name" value="Urocanase_C"/>
    <property type="match status" value="1"/>
</dbReference>
<dbReference type="PROSITE" id="PS01233">
    <property type="entry name" value="UROCANASE"/>
    <property type="match status" value="1"/>
</dbReference>
<dbReference type="InterPro" id="IPR035401">
    <property type="entry name" value="Urocanase_C"/>
</dbReference>
<reference evidence="13 14" key="1">
    <citation type="submission" date="2017-06" db="EMBL/GenBank/DDBJ databases">
        <title>Complete genome sequence of Idiomarina piscisalsi strain 10PY1A isolated from soil of Soudi Arabia.</title>
        <authorList>
            <person name="Kim M.-C."/>
            <person name="Jung B.K."/>
            <person name="Budiyanto F."/>
            <person name="Nzila A."/>
            <person name="Shin J.-H."/>
        </authorList>
    </citation>
    <scope>NUCLEOTIDE SEQUENCE [LARGE SCALE GENOMIC DNA]</scope>
    <source>
        <strain evidence="13 14">10PY1A</strain>
    </source>
</reference>
<keyword evidence="9" id="KW-0963">Cytoplasm</keyword>
<feature type="binding site" evidence="9">
    <location>
        <position position="197"/>
    </location>
    <ligand>
        <name>NAD(+)</name>
        <dbReference type="ChEBI" id="CHEBI:57540"/>
    </ligand>
</feature>
<feature type="binding site" evidence="9">
    <location>
        <begin position="264"/>
        <end position="268"/>
    </location>
    <ligand>
        <name>NAD(+)</name>
        <dbReference type="ChEBI" id="CHEBI:57540"/>
    </ligand>
</feature>
<dbReference type="SUPFAM" id="SSF111326">
    <property type="entry name" value="Urocanase"/>
    <property type="match status" value="1"/>
</dbReference>
<dbReference type="PIRSF" id="PIRSF001423">
    <property type="entry name" value="Urocanate_hydrat"/>
    <property type="match status" value="1"/>
</dbReference>
<dbReference type="InterPro" id="IPR038364">
    <property type="entry name" value="Urocanase_central_sf"/>
</dbReference>
<evidence type="ECO:0000313" key="14">
    <source>
        <dbReference type="Proteomes" id="UP000197717"/>
    </source>
</evidence>
<sequence length="558" mass="61088">MSFTRLDKSRKISAPHGTELTTCNWQVEAAKRMLMNNLDDEVAEHPQALVVYGGIGRAARSWECYDKIIETLERLKPNESLLIQSGKPVGVFPTHEDAPRVLIANSNLVPEWANWDHFNELDKKGLMMYGQMTAGSWIYIGSQGIVQGTYETFGAVSRQHFNGDAKGKWILTGGLGGMGGAQPLAATMAGFCMLAVECDETRIDFRLRTRYVDHKATSLDQALQLINDAKAKGEAISVGLLGNAADVYAELQKRGVTPDVVTDQTSAHDPLHGYLPQGWTLDDYKAKQESDPSGTVAAAKESMAVQVRAMLHFQKDGAAVLDYGNNIRQMAKDVGVDHAFDFPGFVPAYIRPLFCEGIGPFRWVALSGDPEDIYKTDQKVKELIPDNEHLHNWLDMAKERISFQGLPSRICWIGLKDRARIARAFNDMVKSGELKAPIVIGRDHLDSGSVASPNRETEAMQDGSDAVSDWPLLNALLNTAGGATWVSLHHGGGVGMGYSQHAGVVIVADGTEEADKRLSRVLWNDPGTGVMRHADAGYDIAKNCAREQGLDLPMLDTK</sequence>
<evidence type="ECO:0000259" key="12">
    <source>
        <dbReference type="Pfam" id="PF17392"/>
    </source>
</evidence>
<dbReference type="InterPro" id="IPR036190">
    <property type="entry name" value="Urocanase_sf"/>
</dbReference>
<dbReference type="Gene3D" id="3.40.1770.10">
    <property type="entry name" value="Urocanase superfamily"/>
    <property type="match status" value="1"/>
</dbReference>
<evidence type="ECO:0000256" key="7">
    <source>
        <dbReference type="ARBA" id="ARBA00031640"/>
    </source>
</evidence>
<comment type="function">
    <text evidence="9">Catalyzes the conversion of urocanate to 4-imidazolone-5-propionate.</text>
</comment>
<dbReference type="NCBIfam" id="NF003820">
    <property type="entry name" value="PRK05414.1"/>
    <property type="match status" value="1"/>
</dbReference>
<dbReference type="InterPro" id="IPR023636">
    <property type="entry name" value="Urocanase_CS"/>
</dbReference>
<evidence type="ECO:0000256" key="6">
    <source>
        <dbReference type="ARBA" id="ARBA00023239"/>
    </source>
</evidence>
<evidence type="ECO:0000256" key="5">
    <source>
        <dbReference type="ARBA" id="ARBA00023027"/>
    </source>
</evidence>
<dbReference type="PANTHER" id="PTHR12216">
    <property type="entry name" value="UROCANATE HYDRATASE"/>
    <property type="match status" value="1"/>
</dbReference>
<keyword evidence="14" id="KW-1185">Reference proteome</keyword>
<feature type="active site" evidence="9">
    <location>
        <position position="411"/>
    </location>
</feature>
<name>A0ABM6LQI3_9GAMM</name>
<comment type="subcellular location">
    <subcellularLocation>
        <location evidence="9">Cytoplasm</location>
    </subcellularLocation>
</comment>
<dbReference type="Pfam" id="PF17391">
    <property type="entry name" value="Urocanase_N"/>
    <property type="match status" value="1"/>
</dbReference>
<dbReference type="InterPro" id="IPR035085">
    <property type="entry name" value="Urocanase_Rossmann-like"/>
</dbReference>
<comment type="cofactor">
    <cofactor evidence="9">
        <name>NAD(+)</name>
        <dbReference type="ChEBI" id="CHEBI:57540"/>
    </cofactor>
    <text evidence="9">Binds 1 NAD(+) per subunit.</text>
</comment>
<feature type="binding site" evidence="9">
    <location>
        <begin position="243"/>
        <end position="244"/>
    </location>
    <ligand>
        <name>NAD(+)</name>
        <dbReference type="ChEBI" id="CHEBI:57540"/>
    </ligand>
</feature>
<accession>A0ABM6LQI3</accession>
<comment type="catalytic activity">
    <reaction evidence="8 9">
        <text>4-imidazolone-5-propanoate = trans-urocanate + H2O</text>
        <dbReference type="Rhea" id="RHEA:13101"/>
        <dbReference type="ChEBI" id="CHEBI:15377"/>
        <dbReference type="ChEBI" id="CHEBI:17771"/>
        <dbReference type="ChEBI" id="CHEBI:77893"/>
        <dbReference type="EC" id="4.2.1.49"/>
    </reaction>
</comment>
<feature type="binding site" evidence="9">
    <location>
        <begin position="177"/>
        <end position="179"/>
    </location>
    <ligand>
        <name>NAD(+)</name>
        <dbReference type="ChEBI" id="CHEBI:57540"/>
    </ligand>
</feature>
<feature type="binding site" evidence="9">
    <location>
        <begin position="53"/>
        <end position="54"/>
    </location>
    <ligand>
        <name>NAD(+)</name>
        <dbReference type="ChEBI" id="CHEBI:57540"/>
    </ligand>
</feature>
<feature type="binding site" evidence="9">
    <location>
        <begin position="274"/>
        <end position="275"/>
    </location>
    <ligand>
        <name>NAD(+)</name>
        <dbReference type="ChEBI" id="CHEBI:57540"/>
    </ligand>
</feature>
<evidence type="ECO:0000256" key="9">
    <source>
        <dbReference type="HAMAP-Rule" id="MF_00577"/>
    </source>
</evidence>
<feature type="binding site" evidence="9">
    <location>
        <position position="323"/>
    </location>
    <ligand>
        <name>NAD(+)</name>
        <dbReference type="ChEBI" id="CHEBI:57540"/>
    </ligand>
</feature>
<gene>
    <name evidence="9" type="primary">hutU</name>
    <name evidence="13" type="ORF">CEW91_00805</name>
</gene>
<keyword evidence="6 9" id="KW-0456">Lyase</keyword>
<comment type="similarity">
    <text evidence="2 9">Belongs to the urocanase family.</text>
</comment>
<evidence type="ECO:0000256" key="3">
    <source>
        <dbReference type="ARBA" id="ARBA00011992"/>
    </source>
</evidence>
<dbReference type="Pfam" id="PF01175">
    <property type="entry name" value="Urocanase"/>
    <property type="match status" value="1"/>
</dbReference>
<feature type="binding site" evidence="9">
    <location>
        <position position="493"/>
    </location>
    <ligand>
        <name>NAD(+)</name>
        <dbReference type="ChEBI" id="CHEBI:57540"/>
    </ligand>
</feature>
<feature type="domain" description="Urocanase N-terminal" evidence="11">
    <location>
        <begin position="12"/>
        <end position="138"/>
    </location>
</feature>
<dbReference type="Gene3D" id="3.40.50.10730">
    <property type="entry name" value="Urocanase like domains"/>
    <property type="match status" value="1"/>
</dbReference>
<feature type="binding site" evidence="9">
    <location>
        <position position="131"/>
    </location>
    <ligand>
        <name>NAD(+)</name>
        <dbReference type="ChEBI" id="CHEBI:57540"/>
    </ligand>
</feature>
<evidence type="ECO:0000313" key="13">
    <source>
        <dbReference type="EMBL" id="ASG64783.1"/>
    </source>
</evidence>
<dbReference type="HAMAP" id="MF_00577">
    <property type="entry name" value="HutU"/>
    <property type="match status" value="1"/>
</dbReference>
<dbReference type="Proteomes" id="UP000197717">
    <property type="component" value="Chromosome"/>
</dbReference>
<dbReference type="EMBL" id="CP022133">
    <property type="protein sequence ID" value="ASG64783.1"/>
    <property type="molecule type" value="Genomic_DNA"/>
</dbReference>
<evidence type="ECO:0000256" key="8">
    <source>
        <dbReference type="ARBA" id="ARBA00047623"/>
    </source>
</evidence>
<dbReference type="RefSeq" id="WP_088767241.1">
    <property type="nucleotide sequence ID" value="NZ_CP022133.1"/>
</dbReference>
<feature type="domain" description="Urocanase Rossmann-like" evidence="10">
    <location>
        <begin position="141"/>
        <end position="349"/>
    </location>
</feature>
<evidence type="ECO:0000256" key="2">
    <source>
        <dbReference type="ARBA" id="ARBA00007578"/>
    </source>
</evidence>